<evidence type="ECO:0000259" key="1">
    <source>
        <dbReference type="Pfam" id="PF07693"/>
    </source>
</evidence>
<dbReference type="SUPFAM" id="SSF52540">
    <property type="entry name" value="P-loop containing nucleoside triphosphate hydrolases"/>
    <property type="match status" value="1"/>
</dbReference>
<feature type="domain" description="KAP NTPase" evidence="1">
    <location>
        <begin position="30"/>
        <end position="328"/>
    </location>
</feature>
<dbReference type="PANTHER" id="PTHR22674:SF6">
    <property type="entry name" value="NTPASE KAP FAMILY P-LOOP DOMAIN-CONTAINING PROTEIN 1"/>
    <property type="match status" value="1"/>
</dbReference>
<dbReference type="Gene3D" id="3.40.50.300">
    <property type="entry name" value="P-loop containing nucleotide triphosphate hydrolases"/>
    <property type="match status" value="1"/>
</dbReference>
<dbReference type="PANTHER" id="PTHR22674">
    <property type="entry name" value="NTPASE, KAP FAMILY P-LOOP DOMAIN-CONTAINING 1"/>
    <property type="match status" value="1"/>
</dbReference>
<protein>
    <submittedName>
        <fullName evidence="2">KAP-like P-loop domain-containing protein</fullName>
    </submittedName>
</protein>
<dbReference type="Proteomes" id="UP000295030">
    <property type="component" value="Unassembled WGS sequence"/>
</dbReference>
<dbReference type="AlphaFoldDB" id="A0A4R1HZY4"/>
<dbReference type="OrthoDB" id="88903at2"/>
<sequence>MRLYPPQIEPNLYEEGFGDTDQLGRRASGERLSELLERIEDPVVIALDGPWGSGKSYFLKRWVGAHTAENKGVGTTVYFDAFANDYLDDPLIGLTSTIGERLPSETDKSKWDSAKRVALKFARPSARIGAAMITSGLSEIAGPLLEKAIATSGQEIDKAADAFWRQEDGRKAAMKKFRDILSQLTHAPSESNESYDRPLIIVIDELDRCRPDYALSVLEVIKHFFSVPRVHFVLGVNLNALANIVQVRYGAGINSIEYLNRFISISMNLPEDIPGHQNIKSQVKYFEISADSMGIEHNLAIVCKRQIEIVADAVGMSLRDVEKILSRLALLPKRKELGRYYPAWQEIVVSLVLMQVLRPDMFRMAISGRIEISQIDEFYGRSEFASEVEDIDANKYHVETIHEMWKYVINKGIVEDGSENHISKSFDGWGGRRVGNFIKNIKRDFFSTFEVVSPE</sequence>
<reference evidence="2 3" key="1">
    <citation type="submission" date="2019-03" db="EMBL/GenBank/DDBJ databases">
        <title>Genomic Encyclopedia of Type Strains, Phase IV (KMG-IV): sequencing the most valuable type-strain genomes for metagenomic binning, comparative biology and taxonomic classification.</title>
        <authorList>
            <person name="Goeker M."/>
        </authorList>
    </citation>
    <scope>NUCLEOTIDE SEQUENCE [LARGE SCALE GENOMIC DNA]</scope>
    <source>
        <strain evidence="2 3">DSM 101</strain>
    </source>
</reference>
<accession>A0A4R1HZY4</accession>
<dbReference type="RefSeq" id="WP_131835196.1">
    <property type="nucleotide sequence ID" value="NZ_SMFY01000002.1"/>
</dbReference>
<gene>
    <name evidence="2" type="ORF">EV667_1994</name>
</gene>
<name>A0A4R1HZY4_ANCAQ</name>
<dbReference type="InterPro" id="IPR011646">
    <property type="entry name" value="KAP_P-loop"/>
</dbReference>
<proteinExistence type="predicted"/>
<dbReference type="InterPro" id="IPR027417">
    <property type="entry name" value="P-loop_NTPase"/>
</dbReference>
<keyword evidence="3" id="KW-1185">Reference proteome</keyword>
<dbReference type="Pfam" id="PF07693">
    <property type="entry name" value="KAP_NTPase"/>
    <property type="match status" value="1"/>
</dbReference>
<dbReference type="InterPro" id="IPR052754">
    <property type="entry name" value="NTPase_KAP_P-loop"/>
</dbReference>
<dbReference type="EMBL" id="SMFY01000002">
    <property type="protein sequence ID" value="TCK27998.1"/>
    <property type="molecule type" value="Genomic_DNA"/>
</dbReference>
<evidence type="ECO:0000313" key="3">
    <source>
        <dbReference type="Proteomes" id="UP000295030"/>
    </source>
</evidence>
<evidence type="ECO:0000313" key="2">
    <source>
        <dbReference type="EMBL" id="TCK27998.1"/>
    </source>
</evidence>
<comment type="caution">
    <text evidence="2">The sequence shown here is derived from an EMBL/GenBank/DDBJ whole genome shotgun (WGS) entry which is preliminary data.</text>
</comment>
<organism evidence="2 3">
    <name type="scientific">Ancylobacter aquaticus</name>
    <dbReference type="NCBI Taxonomy" id="100"/>
    <lineage>
        <taxon>Bacteria</taxon>
        <taxon>Pseudomonadati</taxon>
        <taxon>Pseudomonadota</taxon>
        <taxon>Alphaproteobacteria</taxon>
        <taxon>Hyphomicrobiales</taxon>
        <taxon>Xanthobacteraceae</taxon>
        <taxon>Ancylobacter</taxon>
    </lineage>
</organism>